<dbReference type="CTD" id="20206769"/>
<reference evidence="3" key="3">
    <citation type="submission" date="2015-06" db="UniProtKB">
        <authorList>
            <consortium name="EnsemblMetazoa"/>
        </authorList>
    </citation>
    <scope>IDENTIFICATION</scope>
</reference>
<dbReference type="EMBL" id="KB097456">
    <property type="protein sequence ID" value="ESN97019.1"/>
    <property type="molecule type" value="Genomic_DNA"/>
</dbReference>
<feature type="region of interest" description="Disordered" evidence="1">
    <location>
        <begin position="110"/>
        <end position="154"/>
    </location>
</feature>
<dbReference type="RefSeq" id="XP_009024806.1">
    <property type="nucleotide sequence ID" value="XM_009026558.1"/>
</dbReference>
<organism evidence="3 4">
    <name type="scientific">Helobdella robusta</name>
    <name type="common">Californian leech</name>
    <dbReference type="NCBI Taxonomy" id="6412"/>
    <lineage>
        <taxon>Eukaryota</taxon>
        <taxon>Metazoa</taxon>
        <taxon>Spiralia</taxon>
        <taxon>Lophotrochozoa</taxon>
        <taxon>Annelida</taxon>
        <taxon>Clitellata</taxon>
        <taxon>Hirudinea</taxon>
        <taxon>Rhynchobdellida</taxon>
        <taxon>Glossiphoniidae</taxon>
        <taxon>Helobdella</taxon>
    </lineage>
</organism>
<keyword evidence="4" id="KW-1185">Reference proteome</keyword>
<dbReference type="EnsemblMetazoa" id="HelroT178462">
    <property type="protein sequence ID" value="HelroP178462"/>
    <property type="gene ID" value="HelroG178462"/>
</dbReference>
<reference evidence="4" key="1">
    <citation type="submission" date="2012-12" db="EMBL/GenBank/DDBJ databases">
        <authorList>
            <person name="Hellsten U."/>
            <person name="Grimwood J."/>
            <person name="Chapman J.A."/>
            <person name="Shapiro H."/>
            <person name="Aerts A."/>
            <person name="Otillar R.P."/>
            <person name="Terry A.Y."/>
            <person name="Boore J.L."/>
            <person name="Simakov O."/>
            <person name="Marletaz F."/>
            <person name="Cho S.-J."/>
            <person name="Edsinger-Gonzales E."/>
            <person name="Havlak P."/>
            <person name="Kuo D.-H."/>
            <person name="Larsson T."/>
            <person name="Lv J."/>
            <person name="Arendt D."/>
            <person name="Savage R."/>
            <person name="Osoegawa K."/>
            <person name="de Jong P."/>
            <person name="Lindberg D.R."/>
            <person name="Seaver E.C."/>
            <person name="Weisblat D.A."/>
            <person name="Putnam N.H."/>
            <person name="Grigoriev I.V."/>
            <person name="Rokhsar D.S."/>
        </authorList>
    </citation>
    <scope>NUCLEOTIDE SEQUENCE</scope>
</reference>
<dbReference type="InParanoid" id="T1FD70"/>
<evidence type="ECO:0000313" key="4">
    <source>
        <dbReference type="Proteomes" id="UP000015101"/>
    </source>
</evidence>
<dbReference type="AlphaFoldDB" id="T1FD70"/>
<evidence type="ECO:0000256" key="1">
    <source>
        <dbReference type="SAM" id="MobiDB-lite"/>
    </source>
</evidence>
<dbReference type="EMBL" id="AMQM01006450">
    <property type="status" value="NOT_ANNOTATED_CDS"/>
    <property type="molecule type" value="Genomic_DNA"/>
</dbReference>
<sequence length="154" mass="17310">MGNANSRKGESEFLVLIQDDSVHGDALNDSQEFMHLGSVLSTDCCLDREIENRIRVAFWNKKSSTVSQKAECHFIATQRPRSLVDNTTTVLLPRWYCTTAAHKKGDQASQPYLTQPHLSQPPPTRPTSNSTHMQVRPHATQPTCKSDHMQLNPI</sequence>
<proteinExistence type="predicted"/>
<dbReference type="OrthoDB" id="6150535at2759"/>
<gene>
    <name evidence="3" type="primary">20206769</name>
    <name evidence="2" type="ORF">HELRODRAFT_178462</name>
</gene>
<evidence type="ECO:0000313" key="3">
    <source>
        <dbReference type="EnsemblMetazoa" id="HelroP178462"/>
    </source>
</evidence>
<reference evidence="2 4" key="2">
    <citation type="journal article" date="2013" name="Nature">
        <title>Insights into bilaterian evolution from three spiralian genomes.</title>
        <authorList>
            <person name="Simakov O."/>
            <person name="Marletaz F."/>
            <person name="Cho S.J."/>
            <person name="Edsinger-Gonzales E."/>
            <person name="Havlak P."/>
            <person name="Hellsten U."/>
            <person name="Kuo D.H."/>
            <person name="Larsson T."/>
            <person name="Lv J."/>
            <person name="Arendt D."/>
            <person name="Savage R."/>
            <person name="Osoegawa K."/>
            <person name="de Jong P."/>
            <person name="Grimwood J."/>
            <person name="Chapman J.A."/>
            <person name="Shapiro H."/>
            <person name="Aerts A."/>
            <person name="Otillar R.P."/>
            <person name="Terry A.Y."/>
            <person name="Boore J.L."/>
            <person name="Grigoriev I.V."/>
            <person name="Lindberg D.R."/>
            <person name="Seaver E.C."/>
            <person name="Weisblat D.A."/>
            <person name="Putnam N.H."/>
            <person name="Rokhsar D.S."/>
        </authorList>
    </citation>
    <scope>NUCLEOTIDE SEQUENCE</scope>
</reference>
<protein>
    <submittedName>
        <fullName evidence="2 3">Uncharacterized protein</fullName>
    </submittedName>
</protein>
<evidence type="ECO:0000313" key="2">
    <source>
        <dbReference type="EMBL" id="ESN97019.1"/>
    </source>
</evidence>
<dbReference type="HOGENOM" id="CLU_1706191_0_0_1"/>
<accession>T1FD70</accession>
<dbReference type="GeneID" id="20206769"/>
<dbReference type="KEGG" id="hro:HELRODRAFT_178462"/>
<dbReference type="Proteomes" id="UP000015101">
    <property type="component" value="Unassembled WGS sequence"/>
</dbReference>
<name>T1FD70_HELRO</name>